<dbReference type="RefSeq" id="WP_387969767.1">
    <property type="nucleotide sequence ID" value="NZ_JBHRWO010000004.1"/>
</dbReference>
<feature type="signal peptide" evidence="1">
    <location>
        <begin position="1"/>
        <end position="25"/>
    </location>
</feature>
<comment type="caution">
    <text evidence="2">The sequence shown here is derived from an EMBL/GenBank/DDBJ whole genome shotgun (WGS) entry which is preliminary data.</text>
</comment>
<accession>A0ABV7PWH0</accession>
<sequence>MKRTLFKTFAATGAAALLLSGCSLLERGEDTGDDSNGEDGGSDNAVYTEMTSWDACEVLNNLQPITDEMGIEGYGSLTSGGGEPSTAKIGNTWDPDSIGCNDLIYLGQNEGAGGNGEIKVKIVPTESEDQAVAAYEDRVSVAESESAQWTEAMSEEFGDPWDQGTIVSWIGDTSQPFVQVIARDGQWVFHIELYHTQDYGVRNGGEPAFVFNDEELNQWFVDTYLPEVNQIVNDRIAEVQ</sequence>
<keyword evidence="3" id="KW-1185">Reference proteome</keyword>
<evidence type="ECO:0008006" key="4">
    <source>
        <dbReference type="Google" id="ProtNLM"/>
    </source>
</evidence>
<name>A0ABV7PWH0_9ACTN</name>
<keyword evidence="1" id="KW-0732">Signal</keyword>
<gene>
    <name evidence="2" type="ORF">ACFO8M_01965</name>
</gene>
<dbReference type="PROSITE" id="PS51257">
    <property type="entry name" value="PROKAR_LIPOPROTEIN"/>
    <property type="match status" value="1"/>
</dbReference>
<evidence type="ECO:0000256" key="1">
    <source>
        <dbReference type="SAM" id="SignalP"/>
    </source>
</evidence>
<organism evidence="2 3">
    <name type="scientific">Glycomyces rhizosphaerae</name>
    <dbReference type="NCBI Taxonomy" id="2054422"/>
    <lineage>
        <taxon>Bacteria</taxon>
        <taxon>Bacillati</taxon>
        <taxon>Actinomycetota</taxon>
        <taxon>Actinomycetes</taxon>
        <taxon>Glycomycetales</taxon>
        <taxon>Glycomycetaceae</taxon>
        <taxon>Glycomyces</taxon>
    </lineage>
</organism>
<dbReference type="EMBL" id="JBHRWO010000004">
    <property type="protein sequence ID" value="MFC3491252.1"/>
    <property type="molecule type" value="Genomic_DNA"/>
</dbReference>
<reference evidence="3" key="1">
    <citation type="journal article" date="2019" name="Int. J. Syst. Evol. Microbiol.">
        <title>The Global Catalogue of Microorganisms (GCM) 10K type strain sequencing project: providing services to taxonomists for standard genome sequencing and annotation.</title>
        <authorList>
            <consortium name="The Broad Institute Genomics Platform"/>
            <consortium name="The Broad Institute Genome Sequencing Center for Infectious Disease"/>
            <person name="Wu L."/>
            <person name="Ma J."/>
        </authorList>
    </citation>
    <scope>NUCLEOTIDE SEQUENCE [LARGE SCALE GENOMIC DNA]</scope>
    <source>
        <strain evidence="3">CGMCC 4.7396</strain>
    </source>
</reference>
<feature type="chain" id="PRO_5046084461" description="Lipoprotein" evidence="1">
    <location>
        <begin position="26"/>
        <end position="240"/>
    </location>
</feature>
<proteinExistence type="predicted"/>
<protein>
    <recommendedName>
        <fullName evidence="4">Lipoprotein</fullName>
    </recommendedName>
</protein>
<dbReference type="Proteomes" id="UP001595712">
    <property type="component" value="Unassembled WGS sequence"/>
</dbReference>
<evidence type="ECO:0000313" key="2">
    <source>
        <dbReference type="EMBL" id="MFC3491252.1"/>
    </source>
</evidence>
<evidence type="ECO:0000313" key="3">
    <source>
        <dbReference type="Proteomes" id="UP001595712"/>
    </source>
</evidence>